<dbReference type="InterPro" id="IPR008699">
    <property type="entry name" value="NDUFB8"/>
</dbReference>
<dbReference type="PANTHER" id="PTHR12840:SF1">
    <property type="entry name" value="NADH DEHYDROGENASE [UBIQUINONE] 1 BETA SUBCOMPLEX SUBUNIT 8, MITOCHONDRIAL"/>
    <property type="match status" value="1"/>
</dbReference>
<dbReference type="PANTHER" id="PTHR12840">
    <property type="entry name" value="NADH-UBIQUINONE OXIDOREDUCTASE ASHI SUBUNIT"/>
    <property type="match status" value="1"/>
</dbReference>
<dbReference type="GO" id="GO:0005739">
    <property type="term" value="C:mitochondrion"/>
    <property type="evidence" value="ECO:0007669"/>
    <property type="project" value="InterPro"/>
</dbReference>
<keyword evidence="1" id="KW-0472">Membrane</keyword>
<keyword evidence="1" id="KW-0812">Transmembrane</keyword>
<dbReference type="Proteomes" id="UP001430953">
    <property type="component" value="Unassembled WGS sequence"/>
</dbReference>
<evidence type="ECO:0000313" key="3">
    <source>
        <dbReference type="Proteomes" id="UP001430953"/>
    </source>
</evidence>
<organism evidence="2 3">
    <name type="scientific">Cardiocondyla obscurior</name>
    <dbReference type="NCBI Taxonomy" id="286306"/>
    <lineage>
        <taxon>Eukaryota</taxon>
        <taxon>Metazoa</taxon>
        <taxon>Ecdysozoa</taxon>
        <taxon>Arthropoda</taxon>
        <taxon>Hexapoda</taxon>
        <taxon>Insecta</taxon>
        <taxon>Pterygota</taxon>
        <taxon>Neoptera</taxon>
        <taxon>Endopterygota</taxon>
        <taxon>Hymenoptera</taxon>
        <taxon>Apocrita</taxon>
        <taxon>Aculeata</taxon>
        <taxon>Formicoidea</taxon>
        <taxon>Formicidae</taxon>
        <taxon>Myrmicinae</taxon>
        <taxon>Cardiocondyla</taxon>
    </lineage>
</organism>
<feature type="transmembrane region" description="Helical" evidence="1">
    <location>
        <begin position="125"/>
        <end position="148"/>
    </location>
</feature>
<name>A0AAW2GJ92_9HYME</name>
<protein>
    <submittedName>
        <fullName evidence="2">Uncharacterized protein</fullName>
    </submittedName>
</protein>
<evidence type="ECO:0000313" key="2">
    <source>
        <dbReference type="EMBL" id="KAL0126899.1"/>
    </source>
</evidence>
<keyword evidence="3" id="KW-1185">Reference proteome</keyword>
<accession>A0AAW2GJ92</accession>
<dbReference type="EMBL" id="JADYXP020000004">
    <property type="protein sequence ID" value="KAL0126899.1"/>
    <property type="molecule type" value="Genomic_DNA"/>
</dbReference>
<dbReference type="Pfam" id="PF05821">
    <property type="entry name" value="NDUF_B8"/>
    <property type="match status" value="1"/>
</dbReference>
<sequence length="177" mass="20787">MVLTKKLGRLSNQFFQNKPCSYTAVRCFSDKAPWNYIWEPKEYSKKDHDKIAEKYHLHPKEYQPYPNNERFIADYPKLPLIGPAAKDPYYPYDIPLYKKNYHETLHDRFETMGEDRFSFGVKPRVNLYLATAIYFATMFGGVALFLALESYHITVPRLGQQMPKKGVVHYSFEPADS</sequence>
<reference evidence="2 3" key="1">
    <citation type="submission" date="2023-03" db="EMBL/GenBank/DDBJ databases">
        <title>High recombination rates correlate with genetic variation in Cardiocondyla obscurior ants.</title>
        <authorList>
            <person name="Errbii M."/>
        </authorList>
    </citation>
    <scope>NUCLEOTIDE SEQUENCE [LARGE SCALE GENOMIC DNA]</scope>
    <source>
        <strain evidence="2">Alpha-2009</strain>
        <tissue evidence="2">Whole body</tissue>
    </source>
</reference>
<gene>
    <name evidence="2" type="ORF">PUN28_005329</name>
</gene>
<dbReference type="AlphaFoldDB" id="A0AAW2GJ92"/>
<evidence type="ECO:0000256" key="1">
    <source>
        <dbReference type="SAM" id="Phobius"/>
    </source>
</evidence>
<proteinExistence type="predicted"/>
<comment type="caution">
    <text evidence="2">The sequence shown here is derived from an EMBL/GenBank/DDBJ whole genome shotgun (WGS) entry which is preliminary data.</text>
</comment>
<keyword evidence="1" id="KW-1133">Transmembrane helix</keyword>